<keyword evidence="7" id="KW-0479">Metal-binding</keyword>
<dbReference type="PANTHER" id="PTHR13547">
    <property type="match status" value="1"/>
</dbReference>
<evidence type="ECO:0000313" key="18">
    <source>
        <dbReference type="Proteomes" id="UP000289738"/>
    </source>
</evidence>
<evidence type="ECO:0000256" key="13">
    <source>
        <dbReference type="PROSITE-ProRule" id="PRU00708"/>
    </source>
</evidence>
<dbReference type="Gene3D" id="3.40.50.11980">
    <property type="match status" value="1"/>
</dbReference>
<reference evidence="17 18" key="1">
    <citation type="submission" date="2019-01" db="EMBL/GenBank/DDBJ databases">
        <title>Sequencing of cultivated peanut Arachis hypogaea provides insights into genome evolution and oil improvement.</title>
        <authorList>
            <person name="Chen X."/>
        </authorList>
    </citation>
    <scope>NUCLEOTIDE SEQUENCE [LARGE SCALE GENOMIC DNA]</scope>
    <source>
        <strain evidence="18">cv. Fuhuasheng</strain>
        <tissue evidence="17">Leaves</tissue>
    </source>
</reference>
<evidence type="ECO:0000256" key="5">
    <source>
        <dbReference type="ARBA" id="ARBA00022694"/>
    </source>
</evidence>
<dbReference type="InterPro" id="IPR011990">
    <property type="entry name" value="TPR-like_helical_dom_sf"/>
</dbReference>
<feature type="compositionally biased region" description="Basic and acidic residues" evidence="14">
    <location>
        <begin position="80"/>
        <end position="99"/>
    </location>
</feature>
<feature type="region of interest" description="Disordered" evidence="14">
    <location>
        <begin position="34"/>
        <end position="152"/>
    </location>
</feature>
<evidence type="ECO:0000256" key="3">
    <source>
        <dbReference type="ARBA" id="ARBA00007626"/>
    </source>
</evidence>
<keyword evidence="18" id="KW-1185">Reference proteome</keyword>
<evidence type="ECO:0000259" key="16">
    <source>
        <dbReference type="Pfam" id="PF17177"/>
    </source>
</evidence>
<accession>A0A445DXL6</accession>
<feature type="repeat" description="PPR" evidence="13">
    <location>
        <begin position="344"/>
        <end position="378"/>
    </location>
</feature>
<dbReference type="Proteomes" id="UP000289738">
    <property type="component" value="Chromosome A03"/>
</dbReference>
<evidence type="ECO:0000256" key="14">
    <source>
        <dbReference type="SAM" id="MobiDB-lite"/>
    </source>
</evidence>
<sequence length="718" mass="80737">MATFNTLQPQRLLSFSLSSFSSSSSFPLRNPFQLTSRVSSHHPHETISFKQKRRQQQQHQTGPGYSSVKSLVETPTRNSVKADPDTRFNRRTRDYRDRTASSSSTLSDSSSGRQAVTERWQKKEKENLVNMTEEEQDKKNKKKRKKKDQDSPELKLRVALDMCSKRGDVMGALSLYDSALAKGVKLGQHHYTVLLYLCSSAAVGVVRPAKSGTGSRTLNALLSSATDEGNDSAELNYASDSEVLVSAFNSAEKSGNPFANEDSSFVKDGSSSSRQEDHGIMVSEDVKKYALQRGFEIYDSMCLDKVQVNEAALTSVARMAMSMGDGDRAFEMVKQMKIMGINPRLRSYGPALSTYCSNGEIDKAFDVEKHMLDDGVYPEEPELEALLRVSVQAGKGDKVYYVLHKLRSSVRKVSPSTASLIVDWFKGRQASRLGKRKWDIRSIKEAMENSGGGWHGQGWLGKGKWEVSHTTIGDDGMCKCCGVHLATIDLDPIETENFAKSVASIAVMREKKLNFQKFQAWLDNHGPFEAVVDAANVGLFRQRKFKPSMVNAVVNGIRQKLPSRKFPLIILHHRRIKGEKMGEPINRALIDRWNNADALYATPTGSNDDWYWLYAAIKFKCLLVTNDEMRDHLFQLLGNDFFPKWKERHQVRFSFTDSGPQFHMPPPCSVVIQESEQGHWHVPIETEVNYESERRWLCITRSTSGMVCEDSSTATGNN</sequence>
<dbReference type="GO" id="GO:0004526">
    <property type="term" value="F:ribonuclease P activity"/>
    <property type="evidence" value="ECO:0007669"/>
    <property type="project" value="UniProtKB-EC"/>
</dbReference>
<proteinExistence type="inferred from homology"/>
<dbReference type="GO" id="GO:0046872">
    <property type="term" value="F:metal ion binding"/>
    <property type="evidence" value="ECO:0007669"/>
    <property type="project" value="UniProtKB-KW"/>
</dbReference>
<dbReference type="OrthoDB" id="46913at2759"/>
<gene>
    <name evidence="17" type="ORF">Ahy_A03g014396</name>
</gene>
<evidence type="ECO:0000313" key="17">
    <source>
        <dbReference type="EMBL" id="RYR67932.1"/>
    </source>
</evidence>
<dbReference type="FunFam" id="1.25.40.10:FF:000339">
    <property type="entry name" value="Proteinaceous RNase P 1, chloroplastic/mitochondrial"/>
    <property type="match status" value="1"/>
</dbReference>
<dbReference type="FunFam" id="3.40.50.11980:FF:000002">
    <property type="entry name" value="Proteinaceous RNase P 2"/>
    <property type="match status" value="1"/>
</dbReference>
<feature type="domain" description="PROP1-like PPR" evidence="16">
    <location>
        <begin position="143"/>
        <end position="206"/>
    </location>
</feature>
<organism evidence="17 18">
    <name type="scientific">Arachis hypogaea</name>
    <name type="common">Peanut</name>
    <dbReference type="NCBI Taxonomy" id="3818"/>
    <lineage>
        <taxon>Eukaryota</taxon>
        <taxon>Viridiplantae</taxon>
        <taxon>Streptophyta</taxon>
        <taxon>Embryophyta</taxon>
        <taxon>Tracheophyta</taxon>
        <taxon>Spermatophyta</taxon>
        <taxon>Magnoliopsida</taxon>
        <taxon>eudicotyledons</taxon>
        <taxon>Gunneridae</taxon>
        <taxon>Pentapetalae</taxon>
        <taxon>rosids</taxon>
        <taxon>fabids</taxon>
        <taxon>Fabales</taxon>
        <taxon>Fabaceae</taxon>
        <taxon>Papilionoideae</taxon>
        <taxon>50 kb inversion clade</taxon>
        <taxon>dalbergioids sensu lato</taxon>
        <taxon>Dalbergieae</taxon>
        <taxon>Pterocarpus clade</taxon>
        <taxon>Arachis</taxon>
    </lineage>
</organism>
<keyword evidence="5" id="KW-0819">tRNA processing</keyword>
<comment type="caution">
    <text evidence="17">The sequence shown here is derived from an EMBL/GenBank/DDBJ whole genome shotgun (WGS) entry which is preliminary data.</text>
</comment>
<keyword evidence="12" id="KW-0464">Manganese</keyword>
<dbReference type="Gene3D" id="1.25.40.10">
    <property type="entry name" value="Tetratricopeptide repeat domain"/>
    <property type="match status" value="1"/>
</dbReference>
<evidence type="ECO:0000256" key="9">
    <source>
        <dbReference type="ARBA" id="ARBA00022801"/>
    </source>
</evidence>
<evidence type="ECO:0000256" key="11">
    <source>
        <dbReference type="ARBA" id="ARBA00022842"/>
    </source>
</evidence>
<name>A0A445DXL6_ARAHY</name>
<dbReference type="InterPro" id="IPR031595">
    <property type="entry name" value="PRORP_C"/>
</dbReference>
<dbReference type="Gramene" id="arahy.Tifrunner.gnm2.ann2.Ah03g245300.1">
    <property type="protein sequence ID" value="arahy.Tifrunner.gnm2.ann2.Ah03g245300.1-CDS"/>
    <property type="gene ID" value="arahy.Tifrunner.gnm2.ann2.Ah03g245300"/>
</dbReference>
<evidence type="ECO:0000256" key="1">
    <source>
        <dbReference type="ARBA" id="ARBA00000928"/>
    </source>
</evidence>
<dbReference type="PANTHER" id="PTHR13547:SF7">
    <property type="entry name" value="RIBONUCLEASE P"/>
    <property type="match status" value="1"/>
</dbReference>
<keyword evidence="11" id="KW-0460">Magnesium</keyword>
<dbReference type="InterPro" id="IPR033443">
    <property type="entry name" value="PROP1-like_PPR_dom"/>
</dbReference>
<comment type="catalytic activity">
    <reaction evidence="1">
        <text>Endonucleolytic cleavage of RNA, removing 5'-extranucleotides from tRNA precursor.</text>
        <dbReference type="EC" id="3.1.26.5"/>
    </reaction>
</comment>
<evidence type="ECO:0000256" key="12">
    <source>
        <dbReference type="ARBA" id="ARBA00023211"/>
    </source>
</evidence>
<feature type="compositionally biased region" description="Polar residues" evidence="14">
    <location>
        <begin position="61"/>
        <end position="79"/>
    </location>
</feature>
<dbReference type="PROSITE" id="PS51375">
    <property type="entry name" value="PPR"/>
    <property type="match status" value="1"/>
</dbReference>
<evidence type="ECO:0000256" key="4">
    <source>
        <dbReference type="ARBA" id="ARBA00012179"/>
    </source>
</evidence>
<dbReference type="STRING" id="3818.A0A445DXL6"/>
<evidence type="ECO:0000259" key="15">
    <source>
        <dbReference type="Pfam" id="PF16953"/>
    </source>
</evidence>
<feature type="domain" description="PROP1-like PPR" evidence="16">
    <location>
        <begin position="286"/>
        <end position="431"/>
    </location>
</feature>
<dbReference type="GO" id="GO:0001682">
    <property type="term" value="P:tRNA 5'-leader removal"/>
    <property type="evidence" value="ECO:0007669"/>
    <property type="project" value="TreeGrafter"/>
</dbReference>
<comment type="similarity">
    <text evidence="3">Belongs to the PPR family. P subfamily.</text>
</comment>
<dbReference type="SMR" id="A0A445DXL6"/>
<dbReference type="AlphaFoldDB" id="A0A445DXL6"/>
<dbReference type="EC" id="3.1.26.5" evidence="4"/>
<dbReference type="EMBL" id="SDMP01000003">
    <property type="protein sequence ID" value="RYR67932.1"/>
    <property type="molecule type" value="Genomic_DNA"/>
</dbReference>
<evidence type="ECO:0000256" key="6">
    <source>
        <dbReference type="ARBA" id="ARBA00022722"/>
    </source>
</evidence>
<evidence type="ECO:0000256" key="8">
    <source>
        <dbReference type="ARBA" id="ARBA00022737"/>
    </source>
</evidence>
<keyword evidence="6" id="KW-0540">Nuclease</keyword>
<keyword evidence="8" id="KW-0677">Repeat</keyword>
<comment type="cofactor">
    <cofactor evidence="2">
        <name>Mg(2+)</name>
        <dbReference type="ChEBI" id="CHEBI:18420"/>
    </cofactor>
</comment>
<dbReference type="FunFam" id="1.25.40.10:FF:000859">
    <property type="entry name" value="Drug transmembrane transporters"/>
    <property type="match status" value="1"/>
</dbReference>
<dbReference type="InterPro" id="IPR002885">
    <property type="entry name" value="PPR_rpt"/>
</dbReference>
<protein>
    <recommendedName>
        <fullName evidence="4">ribonuclease P</fullName>
        <ecNumber evidence="4">3.1.26.5</ecNumber>
    </recommendedName>
</protein>
<keyword evidence="10" id="KW-0862">Zinc</keyword>
<feature type="domain" description="PRORP" evidence="15">
    <location>
        <begin position="472"/>
        <end position="698"/>
    </location>
</feature>
<feature type="compositionally biased region" description="Low complexity" evidence="14">
    <location>
        <begin position="100"/>
        <end position="111"/>
    </location>
</feature>
<evidence type="ECO:0000256" key="2">
    <source>
        <dbReference type="ARBA" id="ARBA00001946"/>
    </source>
</evidence>
<evidence type="ECO:0000256" key="10">
    <source>
        <dbReference type="ARBA" id="ARBA00022833"/>
    </source>
</evidence>
<dbReference type="Pfam" id="PF17177">
    <property type="entry name" value="PPR_long"/>
    <property type="match status" value="2"/>
</dbReference>
<keyword evidence="9" id="KW-0378">Hydrolase</keyword>
<dbReference type="Pfam" id="PF16953">
    <property type="entry name" value="PRORP"/>
    <property type="match status" value="1"/>
</dbReference>
<evidence type="ECO:0000256" key="7">
    <source>
        <dbReference type="ARBA" id="ARBA00022723"/>
    </source>
</evidence>